<organism evidence="2 3">
    <name type="scientific">Hibiscus syriacus</name>
    <name type="common">Rose of Sharon</name>
    <dbReference type="NCBI Taxonomy" id="106335"/>
    <lineage>
        <taxon>Eukaryota</taxon>
        <taxon>Viridiplantae</taxon>
        <taxon>Streptophyta</taxon>
        <taxon>Embryophyta</taxon>
        <taxon>Tracheophyta</taxon>
        <taxon>Spermatophyta</taxon>
        <taxon>Magnoliopsida</taxon>
        <taxon>eudicotyledons</taxon>
        <taxon>Gunneridae</taxon>
        <taxon>Pentapetalae</taxon>
        <taxon>rosids</taxon>
        <taxon>malvids</taxon>
        <taxon>Malvales</taxon>
        <taxon>Malvaceae</taxon>
        <taxon>Malvoideae</taxon>
        <taxon>Hibiscus</taxon>
    </lineage>
</organism>
<feature type="region of interest" description="Disordered" evidence="1">
    <location>
        <begin position="1"/>
        <end position="88"/>
    </location>
</feature>
<feature type="compositionally biased region" description="Low complexity" evidence="1">
    <location>
        <begin position="36"/>
        <end position="48"/>
    </location>
</feature>
<evidence type="ECO:0000256" key="1">
    <source>
        <dbReference type="SAM" id="MobiDB-lite"/>
    </source>
</evidence>
<dbReference type="EMBL" id="VEPZ02000812">
    <property type="protein sequence ID" value="KAE8718423.1"/>
    <property type="molecule type" value="Genomic_DNA"/>
</dbReference>
<reference evidence="2" key="1">
    <citation type="submission" date="2019-09" db="EMBL/GenBank/DDBJ databases">
        <title>Draft genome information of white flower Hibiscus syriacus.</title>
        <authorList>
            <person name="Kim Y.-M."/>
        </authorList>
    </citation>
    <scope>NUCLEOTIDE SEQUENCE [LARGE SCALE GENOMIC DNA]</scope>
    <source>
        <strain evidence="2">YM2019G1</strain>
    </source>
</reference>
<feature type="compositionally biased region" description="Basic and acidic residues" evidence="1">
    <location>
        <begin position="127"/>
        <end position="137"/>
    </location>
</feature>
<feature type="compositionally biased region" description="Gly residues" evidence="1">
    <location>
        <begin position="49"/>
        <end position="71"/>
    </location>
</feature>
<evidence type="ECO:0000313" key="3">
    <source>
        <dbReference type="Proteomes" id="UP000436088"/>
    </source>
</evidence>
<dbReference type="Proteomes" id="UP000436088">
    <property type="component" value="Unassembled WGS sequence"/>
</dbReference>
<protein>
    <submittedName>
        <fullName evidence="2">Uncharacterized protein</fullName>
    </submittedName>
</protein>
<name>A0A6A3BP76_HIBSY</name>
<keyword evidence="3" id="KW-1185">Reference proteome</keyword>
<comment type="caution">
    <text evidence="2">The sequence shown here is derived from an EMBL/GenBank/DDBJ whole genome shotgun (WGS) entry which is preliminary data.</text>
</comment>
<feature type="region of interest" description="Disordered" evidence="1">
    <location>
        <begin position="127"/>
        <end position="153"/>
    </location>
</feature>
<sequence length="153" mass="16930">MALEFLSNELQSSDRVEEVTDTSDNKRLKRNISTPDSIGSSGSISNGGNSDGDGGMSRSGSNGGRRGGGRGLQTQPDTNPSSVHMQMEKLMDKRKVVFRWRKLGIMPSLKSSVSVFERIEEDRETNFGRKTPTDAKAKLVRRRTPPKWTKPMS</sequence>
<dbReference type="AlphaFoldDB" id="A0A6A3BP76"/>
<feature type="compositionally biased region" description="Polar residues" evidence="1">
    <location>
        <begin position="72"/>
        <end position="84"/>
    </location>
</feature>
<gene>
    <name evidence="2" type="ORF">F3Y22_tig00110013pilonHSYRG00156</name>
</gene>
<proteinExistence type="predicted"/>
<feature type="compositionally biased region" description="Basic and acidic residues" evidence="1">
    <location>
        <begin position="12"/>
        <end position="26"/>
    </location>
</feature>
<accession>A0A6A3BP76</accession>
<evidence type="ECO:0000313" key="2">
    <source>
        <dbReference type="EMBL" id="KAE8718423.1"/>
    </source>
</evidence>